<dbReference type="Pfam" id="PF17517">
    <property type="entry name" value="IgGFc_binding"/>
    <property type="match status" value="1"/>
</dbReference>
<dbReference type="InterPro" id="IPR047589">
    <property type="entry name" value="DUF11_rpt"/>
</dbReference>
<reference evidence="2 3" key="1">
    <citation type="submission" date="2018-10" db="EMBL/GenBank/DDBJ databases">
        <title>Ulvibacterium marinum gen. nov., sp. nov., a novel marine bacterium of the family Flavobacteriaceae, isolated from a culture of the green alga Ulva prolifera.</title>
        <authorList>
            <person name="Zhang Z."/>
        </authorList>
    </citation>
    <scope>NUCLEOTIDE SEQUENCE [LARGE SCALE GENOMIC DNA]</scope>
    <source>
        <strain evidence="2 3">CCMM003</strain>
    </source>
</reference>
<dbReference type="GO" id="GO:0016020">
    <property type="term" value="C:membrane"/>
    <property type="evidence" value="ECO:0007669"/>
    <property type="project" value="InterPro"/>
</dbReference>
<gene>
    <name evidence="2" type="ORF">D7Z94_21915</name>
</gene>
<proteinExistence type="predicted"/>
<dbReference type="Gene3D" id="2.60.40.740">
    <property type="match status" value="1"/>
</dbReference>
<dbReference type="InterPro" id="IPR026341">
    <property type="entry name" value="T9SS_type_B"/>
</dbReference>
<accession>A0A3B0C2E8</accession>
<dbReference type="Proteomes" id="UP000276603">
    <property type="component" value="Unassembled WGS sequence"/>
</dbReference>
<dbReference type="Pfam" id="PF13585">
    <property type="entry name" value="CHU_C"/>
    <property type="match status" value="1"/>
</dbReference>
<evidence type="ECO:0000313" key="3">
    <source>
        <dbReference type="Proteomes" id="UP000276603"/>
    </source>
</evidence>
<dbReference type="EMBL" id="RBCJ01000005">
    <property type="protein sequence ID" value="RKN77887.1"/>
    <property type="molecule type" value="Genomic_DNA"/>
</dbReference>
<dbReference type="Pfam" id="PF01345">
    <property type="entry name" value="DUF11"/>
    <property type="match status" value="1"/>
</dbReference>
<dbReference type="InterPro" id="IPR055353">
    <property type="entry name" value="DUF7619"/>
</dbReference>
<dbReference type="NCBIfam" id="TIGR01451">
    <property type="entry name" value="B_ant_repeat"/>
    <property type="match status" value="2"/>
</dbReference>
<evidence type="ECO:0000313" key="2">
    <source>
        <dbReference type="EMBL" id="RKN77887.1"/>
    </source>
</evidence>
<protein>
    <submittedName>
        <fullName evidence="2">DUF11 domain-containing protein</fullName>
    </submittedName>
</protein>
<dbReference type="NCBIfam" id="TIGR04131">
    <property type="entry name" value="Bac_Flav_CTERM"/>
    <property type="match status" value="1"/>
</dbReference>
<dbReference type="InterPro" id="IPR001434">
    <property type="entry name" value="OmcB-like_DUF11"/>
</dbReference>
<keyword evidence="3" id="KW-1185">Reference proteome</keyword>
<comment type="caution">
    <text evidence="2">The sequence shown here is derived from an EMBL/GenBank/DDBJ whole genome shotgun (WGS) entry which is preliminary data.</text>
</comment>
<dbReference type="PROSITE" id="PS50060">
    <property type="entry name" value="MAM_2"/>
    <property type="match status" value="1"/>
</dbReference>
<sequence>MAPSFDRYQMKLLKRCFLFLLLISCNFISAQLSDLHYLPPLKQGQNNQGIRDQAIYLSTPEPTTFTVNAYRGTNPAPVASFNISNVSPAVWTLGDGDNNITLVNNANTGVVLTNSGLRFESPSGNRFYVNYRGNSNAQAASLTAKGRQALGTRFKWGGVPNLGAHSSKSNTLGIMATENNTTINVFGYDPGCEFRVGNNRAGITDNTYTITLNANESFVFETYIGNSPTQAHEDGWIGASIISDKDIVISNGSINFGRQVGASNRDAGIDQPVPENRLGKEYVFIRGNGNTNGWTEFPLLIATADNTQIFVNGNPAPIATLNNGDYFEVPNSYYSANAVGANMFVQTSKDVYAYQCMAGASQVYTQGLNFVAPVNCLLPDVMDNIPDIRNMAGLNVTGGMTIIAAANTPDANIQVTDGNGAVTLPASNPVAGSTDWKTFFIPNLNGDVSVQSTGPMAVGFFGYNGARGVAGYFSGFDTLPEVTLAIRGGSGCFVGSEIYEATNNNFDAFQWYENGQPIPGANSPSYSPPGAGDYFLRGTKGPCTYDSNLIQALYCDPDVVLEKTVDKAEIMEGETATFTIRVQNWGLGPLTNLQITDNIPTGLTLINAFTISGSWSGNTWNIGTLNGGEVAELELEVRGDEIDVLPLLSLTNTVTNTQDQTDTNITPDNPTALLTVHNDFDNDGVNDVTDLDDDNDGIYDEEECATLLFNISNGSNHNSDLISVDNYLVLDVFSIDNSFNLQINGNDVAGEIQFQDGASGNTANFIDGTGYGENGNPDIWTITGTHGSPLLRVIVDQAGEFRLFGTRSSNGPMEPMILTTPANIVNWNPSGNNDITIGQAVAGPTNMRGLLLTAGCDTDSDGFPDPLDLDSDDDGCSDANEYYKDNNADGGDGGEYGSGVPVVDPNDGTVNNATYIKVFAPEILLGNTSENLGGGDINGQGVNLGQTFQYVLRFQNTGDDNATNYVIRDILPNNVTLATVDVPENSIDVSDASGTTFNYDINTNTIEFQVPNNLVEVGDPEYTIRIIVTISANCSDFVDACSSQLENLAYSTFQGVLNPTVFTDEPGSSNFPCNSTPEVASNNILDDLANCSQARTVQLCGDDVLLTAGSGFGTYIWAIDNNGNGQIDGSDTVLNDGDADNDPSTLLVTNIGNYIVEKSGGGSCQDLTELITVERFGTTQTNPIITYFNQVNSDGDLDNDLYGEIVACSLDGDLLPKIFLCGENDSALIQLGITDSQSIVWQKLDETSCSDNGDDCANKNFGCTWNDVATEDNFTVTDSGEYRVVITYQNGCFSRFYFNVFKNTLDIQHTASDILCSTPGNIRVTNIGAGYGFQLVNTSNNAIVVPFSSNNGPNFDIATSGSYKIQVTQLDPISGNPIDGACIFETEDIGILERDYQVNITTTPADCNTLGTIAIQALNVLPQYSYELRLDDGSNGGQGTFVDSHLVSDDNTHTFTNVNEGNYIVITTTVDGCTDTQNITVDEIPELTLTAVTRENITCDPGIVNLTPSGGSPNPDYRMAVWSKDGIDLYPSPPSLSDIPPGSVQTASSFLFNAPLEAGDYEFIVFDDNGCHAISNVVTMEYLDSPSISASHSDIVCADDSTASLTVSVTGGTPPYQYSLDGGTNYQTADTFPNLSAGLYTITVMDSSGSGATGCVVSSDYEIDQPFRLTASAAIVEDASCNPSGALVKILNANGGQAPYEYSFDGGSNFGPVNERNLLAGTHQLVVRDALECTFNMDLTVPAQVSDPNLSYAVDYDCNGIGTITISTSNTTDFDYTYSLNGTENTPSDNNIFTNVAAGTQTVTVGYSSSIAPNQSTLFFEDFGAGTTTQIGEIGPDYCYEPQDGSVTTCNRGPAGILVNGEYTVTNRVTNPVPFWTSPQDHTNLTDGRFLAIDVSNFSDTGNPQLNNILWARRDIEVLPNEEITLNFWAYNLMNLSGAGNNPEVLIEILDNTGALIYSEVALEIPKNTNDTDWHERTISFDPGTNIDIDIVFRTNVNSNDGNDLILDDITAFQVPSVCPKTQDLAILVEADQAFDAQLLNVIDPSCNGVADGSIRFEVSNFDSLAGFEYSLDDINWIASMTSPVTTTTNLADGIYTVWVRKADENTCSVDFPVTITEPSVIVPTLGLTSEFTCSNTGATLEASATGGSPGYEYQLEDTLGNIVTSYQTGPVFPNITNGDYLVRVRDKNSCEVLLQSAMAVTVSLPQTITLTTSHTNCYDGQNNATITVQVTSGNGDYTFSINGGAPMSPSITTPTEYTFTNLGDGTYTIEVFDTYGCSASNTATPVIIDQVLLAQIDAVDVTDCADGSITVTPSGGDGNYVYAFLPTGSTVADSDFGTSHTFTVTSGSAGGYDVYVRDNNGSVTPNPYCQFVQMVTVGNAPVLAFTTTPTDPECHDGLGSIDITITAGDAPFTIEILDLDNGGASDQTVNNVLANDYTFFNLNPGDYAISVTDTHGCPMTDTPVTLNNPDELTATVTGETPGDCTGLPTDFGFNVTGYPTTIGTVEFSDDAGATWQSSDQFRGYNSGQIVHPSLRTVDGSGNTICQTDLPQFIIPYPLDNLDITLSALVVNCNELQVVVQGSQGVAPYQYAFSDDPANFDPTTATWFPGESTHKDGSPVLAGHGRYEWLGLVPGRTYVFYVQDNNSCTRQSDVNVNNLITQPLGITSSLTPSCNGSNNGSITYTIVENIVSPGTEMQWSFYDISSGTPVLVSDSGGNVPFSAPQTLTFNSLGTGSYFIEVTKMDGAVSSCVSASENELLEELDAITGTPGMLRDIACNRTGLIEIPDISGGGGTYYYDVTGPAPFAPITGTLDNPIEVPANSPSGSYTVSVTDQYGCSTPLGNVNLNLSPNPDIHNIEVNNCGPQASITVTSFSAAPIHYSIDNGAGYTASNNTGLFTNVPLGTYTATILDGNGCGDTDTVTVHPSLQANANLVQNLGCGVGHEAEILVEATHGSGNYEYEIVGTSSTLISRQALAINPTAVPALTADTYTVHIYDIGVDGPECSRTFTVVVVPAVVPSISVDAFTNATCNGANDGTLTVTATNLVAGTHVIEIVSGTGAVLSTFPISAPNGGNTVTFQNLEATGSGINYTVRVTSPNGCFAETTQVISEPDVITVNTIDPVPYECSSGNTFGNASLTFAGANGGSGNYVRYEFIRDGNLVQGGTNPTWIETDFAGGNYLINVYDENGCMGSTSPIIVPFDEMAIPTIHVSQDISCSNTGEEIRIDVTGSVTNSTTNLGNYQFTVLSAGTYTQDAIHENVFTELQPGTHTFAVRNIATECEIIVDHVVEEPNTFDVTVEKLSDVVCFGTDGSIRLTLVDATYSGGFSWSIFDTNGTPSDRSDDGLAIVHGNSANLGPTSPIAVPAGNYLVEVVQDALPECSQVRSFSIATPSAPITLSPIDLTNVGCSNHQGSALIAPTGGQGPYTIALTHVGSGTTTVETSVSSHLFQGLSDGDYNVSITDALTCNRVFNSAFNLALPSPITGTISNTTLVCQGDTNASVSISPGNINYRYVLNTYSDAAGGTLLSTSVSQDDRTFTNLGAGFYSIVITDDFGCTETSSIVEIENPVDVQAQLFTSQALSCQMDTELLLVASGGTGPYEWSEDNSNFIPMNNVQGAGTHLFTNVASGNDYQYYIRDSFNCISIISNEVSVDPFADLSVPLDTSAANINCNGNATAAIRANANGGLGNYEYALFDADSNTEILPNQPNGLFTDLSAGNYYVRVQSGDCEAISQVVPIAEPEPLVVDPIISEISCADSNDGSILLEVTGGSGAYQFAISPNLNQFDDENSFDELAPGDYTIIVQDGNGCFELVEFSLTPPDALAVTSTVSDEICYQSNDGTITLEITGGTAPYYTSLNSNEDADFAQDVLDYSGLPSGNHMVYIKDANGCEITEVFQVQSGVNLAGEAVVQYECDPQGSTSNSVQIVFQDPSISNEVLYGLDTDEPLDMQLEPVFENLTGGPHIITVVHSNGCSTTFPFEVTIFDPLELQLREGDINQISTEALGGSGNYTFIFNDEPPTTDQAYYIRETGTYTVTVTDENGCSITQEIFMEFIDIEIPNFFTPDGDGNNDSWAPRNIEQYPNIFIKIFDRYGRNIFQFQGNQDSWDGQYKFNGLPTGDYWYIIKLNGIEDEREFVGNFTLYR</sequence>
<dbReference type="InterPro" id="IPR000998">
    <property type="entry name" value="MAM_dom"/>
</dbReference>
<feature type="domain" description="MAM" evidence="1">
    <location>
        <begin position="1837"/>
        <end position="2021"/>
    </location>
</feature>
<organism evidence="2 3">
    <name type="scientific">Ulvibacterium marinum</name>
    <dbReference type="NCBI Taxonomy" id="2419782"/>
    <lineage>
        <taxon>Bacteria</taxon>
        <taxon>Pseudomonadati</taxon>
        <taxon>Bacteroidota</taxon>
        <taxon>Flavobacteriia</taxon>
        <taxon>Flavobacteriales</taxon>
        <taxon>Flavobacteriaceae</taxon>
        <taxon>Ulvibacterium</taxon>
    </lineage>
</organism>
<dbReference type="InterPro" id="IPR025667">
    <property type="entry name" value="SprB_repeat"/>
</dbReference>
<dbReference type="InterPro" id="IPR035234">
    <property type="entry name" value="IgGFc-bd_N"/>
</dbReference>
<name>A0A3B0C2E8_9FLAO</name>
<dbReference type="Pfam" id="PF24595">
    <property type="entry name" value="DUF7619"/>
    <property type="match status" value="1"/>
</dbReference>
<evidence type="ECO:0000259" key="1">
    <source>
        <dbReference type="PROSITE" id="PS50060"/>
    </source>
</evidence>
<dbReference type="Pfam" id="PF13573">
    <property type="entry name" value="SprB"/>
    <property type="match status" value="5"/>
</dbReference>
<dbReference type="Gene3D" id="2.60.120.260">
    <property type="entry name" value="Galactose-binding domain-like"/>
    <property type="match status" value="1"/>
</dbReference>